<dbReference type="Proteomes" id="UP000190675">
    <property type="component" value="Chromosome I"/>
</dbReference>
<gene>
    <name evidence="2" type="ORF">SAMN05444169_3846</name>
</gene>
<feature type="region of interest" description="Disordered" evidence="1">
    <location>
        <begin position="60"/>
        <end position="83"/>
    </location>
</feature>
<organism evidence="2 3">
    <name type="scientific">Bradyrhizobium erythrophlei</name>
    <dbReference type="NCBI Taxonomy" id="1437360"/>
    <lineage>
        <taxon>Bacteria</taxon>
        <taxon>Pseudomonadati</taxon>
        <taxon>Pseudomonadota</taxon>
        <taxon>Alphaproteobacteria</taxon>
        <taxon>Hyphomicrobiales</taxon>
        <taxon>Nitrobacteraceae</taxon>
        <taxon>Bradyrhizobium</taxon>
    </lineage>
</organism>
<proteinExistence type="predicted"/>
<protein>
    <submittedName>
        <fullName evidence="2">Uncharacterized protein</fullName>
    </submittedName>
</protein>
<reference evidence="2 3" key="1">
    <citation type="submission" date="2016-11" db="EMBL/GenBank/DDBJ databases">
        <authorList>
            <person name="Jaros S."/>
            <person name="Januszkiewicz K."/>
            <person name="Wedrychowicz H."/>
        </authorList>
    </citation>
    <scope>NUCLEOTIDE SEQUENCE [LARGE SCALE GENOMIC DNA]</scope>
    <source>
        <strain evidence="2 3">GAS242</strain>
    </source>
</reference>
<evidence type="ECO:0000313" key="3">
    <source>
        <dbReference type="Proteomes" id="UP000190675"/>
    </source>
</evidence>
<evidence type="ECO:0000313" key="2">
    <source>
        <dbReference type="EMBL" id="SHG72789.1"/>
    </source>
</evidence>
<dbReference type="EMBL" id="LT670818">
    <property type="protein sequence ID" value="SHG72789.1"/>
    <property type="molecule type" value="Genomic_DNA"/>
</dbReference>
<dbReference type="AlphaFoldDB" id="A0A1M5M778"/>
<name>A0A1M5M778_9BRAD</name>
<evidence type="ECO:0000256" key="1">
    <source>
        <dbReference type="SAM" id="MobiDB-lite"/>
    </source>
</evidence>
<sequence>MTGAPDFIRGGQGYWKVHNVPHVRKLDGQPTMLTVWKSFCAKCGGPFETTISAADERGPQNRRCFDHRAPGRAVERRKRKKKK</sequence>
<accession>A0A1M5M778</accession>
<feature type="compositionally biased region" description="Basic and acidic residues" evidence="1">
    <location>
        <begin position="60"/>
        <end position="69"/>
    </location>
</feature>